<evidence type="ECO:0000256" key="1">
    <source>
        <dbReference type="SAM" id="Coils"/>
    </source>
</evidence>
<evidence type="ECO:0000256" key="2">
    <source>
        <dbReference type="SAM" id="MobiDB-lite"/>
    </source>
</evidence>
<feature type="region of interest" description="Disordered" evidence="2">
    <location>
        <begin position="140"/>
        <end position="162"/>
    </location>
</feature>
<proteinExistence type="predicted"/>
<protein>
    <submittedName>
        <fullName evidence="3">Uncharacterized protein</fullName>
    </submittedName>
</protein>
<name>A0A8T0VZ22_PANVG</name>
<keyword evidence="1" id="KW-0175">Coiled coil</keyword>
<reference evidence="3" key="1">
    <citation type="submission" date="2020-05" db="EMBL/GenBank/DDBJ databases">
        <title>WGS assembly of Panicum virgatum.</title>
        <authorList>
            <person name="Lovell J.T."/>
            <person name="Jenkins J."/>
            <person name="Shu S."/>
            <person name="Juenger T.E."/>
            <person name="Schmutz J."/>
        </authorList>
    </citation>
    <scope>NUCLEOTIDE SEQUENCE</scope>
    <source>
        <strain evidence="3">AP13</strain>
    </source>
</reference>
<gene>
    <name evidence="3" type="ORF">PVAP13_2KG089100</name>
</gene>
<evidence type="ECO:0000313" key="3">
    <source>
        <dbReference type="EMBL" id="KAG2640378.1"/>
    </source>
</evidence>
<sequence length="162" mass="18513">MDACLLGVSMDADTLSSEVEIAAERRTALPHAASIGEVQKNTARMLEKVEVYIGRSQTLEAESARLREEFENERAQMDAACERTRILEERLQREFEMSQITARILERIDAYIGRGQALEAENARLREELENERADKSAAFQRTRVLKAGSRQSLRESRSRLR</sequence>
<accession>A0A8T0VZ22</accession>
<organism evidence="3 4">
    <name type="scientific">Panicum virgatum</name>
    <name type="common">Blackwell switchgrass</name>
    <dbReference type="NCBI Taxonomy" id="38727"/>
    <lineage>
        <taxon>Eukaryota</taxon>
        <taxon>Viridiplantae</taxon>
        <taxon>Streptophyta</taxon>
        <taxon>Embryophyta</taxon>
        <taxon>Tracheophyta</taxon>
        <taxon>Spermatophyta</taxon>
        <taxon>Magnoliopsida</taxon>
        <taxon>Liliopsida</taxon>
        <taxon>Poales</taxon>
        <taxon>Poaceae</taxon>
        <taxon>PACMAD clade</taxon>
        <taxon>Panicoideae</taxon>
        <taxon>Panicodae</taxon>
        <taxon>Paniceae</taxon>
        <taxon>Panicinae</taxon>
        <taxon>Panicum</taxon>
        <taxon>Panicum sect. Hiantes</taxon>
    </lineage>
</organism>
<keyword evidence="4" id="KW-1185">Reference proteome</keyword>
<feature type="compositionally biased region" description="Basic and acidic residues" evidence="2">
    <location>
        <begin position="153"/>
        <end position="162"/>
    </location>
</feature>
<dbReference type="EMBL" id="CM029039">
    <property type="protein sequence ID" value="KAG2640378.1"/>
    <property type="molecule type" value="Genomic_DNA"/>
</dbReference>
<evidence type="ECO:0000313" key="4">
    <source>
        <dbReference type="Proteomes" id="UP000823388"/>
    </source>
</evidence>
<comment type="caution">
    <text evidence="3">The sequence shown here is derived from an EMBL/GenBank/DDBJ whole genome shotgun (WGS) entry which is preliminary data.</text>
</comment>
<dbReference type="Proteomes" id="UP000823388">
    <property type="component" value="Chromosome 2K"/>
</dbReference>
<dbReference type="AlphaFoldDB" id="A0A8T0VZ22"/>
<feature type="coiled-coil region" evidence="1">
    <location>
        <begin position="56"/>
        <end position="83"/>
    </location>
</feature>